<dbReference type="GO" id="GO:0008270">
    <property type="term" value="F:zinc ion binding"/>
    <property type="evidence" value="ECO:0007669"/>
    <property type="project" value="UniProtKB-KW"/>
</dbReference>
<dbReference type="Pfam" id="PF00096">
    <property type="entry name" value="zf-C2H2"/>
    <property type="match status" value="2"/>
</dbReference>
<feature type="domain" description="C2H2-type" evidence="11">
    <location>
        <begin position="171"/>
        <end position="198"/>
    </location>
</feature>
<evidence type="ECO:0000256" key="6">
    <source>
        <dbReference type="ARBA" id="ARBA00022833"/>
    </source>
</evidence>
<dbReference type="FunFam" id="3.30.160.60:FF:002431">
    <property type="entry name" value="Zinc finger protein 787"/>
    <property type="match status" value="1"/>
</dbReference>
<accession>A0A6P3GVJ8</accession>
<evidence type="ECO:0000256" key="1">
    <source>
        <dbReference type="ARBA" id="ARBA00004123"/>
    </source>
</evidence>
<sequence length="349" mass="37660">MALTLVGRLPMLSFWSQRTALRRGCEAGAEASGRPGIPGLRLFQPRDLGPAASPFPGSVPPQAPMTQSTVHHPWGPDMELREEAWSPGPLDSEDQQMASHENPVDILIMDDDDVPSWPPTKLSPSPSAAPAGPPPRPRPPAPYICNECGKSFSHWSKLTRHQRTHTGERPNACADCGKTFSQSSHLVQHRRIHTGEKPYACSECGKRFSWSSNLMQHQRIHTGEKPYACPDCGRSFTQSKSLAKHRRSHSGLGFGHGAGLLAHQRAQHGDGLGAAGGEEPAHICVECGEGFVQGAALRRHKKVHAVGAPSVCSHCGQNYYRAGGDDDDEDDDEEAAGGRCSECRGGEGR</sequence>
<keyword evidence="4" id="KW-0677">Repeat</keyword>
<feature type="domain" description="C2H2-type" evidence="11">
    <location>
        <begin position="227"/>
        <end position="251"/>
    </location>
</feature>
<dbReference type="CTD" id="126208"/>
<dbReference type="PROSITE" id="PS00028">
    <property type="entry name" value="ZINC_FINGER_C2H2_1"/>
    <property type="match status" value="5"/>
</dbReference>
<feature type="domain" description="C2H2-type" evidence="11">
    <location>
        <begin position="199"/>
        <end position="226"/>
    </location>
</feature>
<evidence type="ECO:0000256" key="4">
    <source>
        <dbReference type="ARBA" id="ARBA00022737"/>
    </source>
</evidence>
<dbReference type="InterPro" id="IPR013087">
    <property type="entry name" value="Znf_C2H2_type"/>
</dbReference>
<keyword evidence="12" id="KW-1185">Reference proteome</keyword>
<evidence type="ECO:0000256" key="3">
    <source>
        <dbReference type="ARBA" id="ARBA00022723"/>
    </source>
</evidence>
<evidence type="ECO:0000259" key="11">
    <source>
        <dbReference type="PROSITE" id="PS50157"/>
    </source>
</evidence>
<keyword evidence="7" id="KW-0238">DNA-binding</keyword>
<keyword evidence="8" id="KW-0539">Nucleus</keyword>
<dbReference type="GeneID" id="104982737"/>
<dbReference type="GO" id="GO:0000981">
    <property type="term" value="F:DNA-binding transcription factor activity, RNA polymerase II-specific"/>
    <property type="evidence" value="ECO:0007669"/>
    <property type="project" value="TreeGrafter"/>
</dbReference>
<keyword evidence="3" id="KW-0479">Metal-binding</keyword>
<gene>
    <name evidence="13" type="primary">ZNF787</name>
</gene>
<dbReference type="AlphaFoldDB" id="A0A6P3GVJ8"/>
<feature type="domain" description="C2H2-type" evidence="11">
    <location>
        <begin position="282"/>
        <end position="309"/>
    </location>
</feature>
<feature type="region of interest" description="Disordered" evidence="10">
    <location>
        <begin position="44"/>
        <end position="96"/>
    </location>
</feature>
<dbReference type="SMART" id="SM00355">
    <property type="entry name" value="ZnF_C2H2"/>
    <property type="match status" value="5"/>
</dbReference>
<dbReference type="FunFam" id="3.30.160.60:FF:002343">
    <property type="entry name" value="Zinc finger protein 33A"/>
    <property type="match status" value="1"/>
</dbReference>
<dbReference type="InterPro" id="IPR036236">
    <property type="entry name" value="Znf_C2H2_sf"/>
</dbReference>
<evidence type="ECO:0000256" key="7">
    <source>
        <dbReference type="ARBA" id="ARBA00023125"/>
    </source>
</evidence>
<dbReference type="KEGG" id="bbis:104982737"/>
<dbReference type="PANTHER" id="PTHR24379">
    <property type="entry name" value="KRAB AND ZINC FINGER DOMAIN-CONTAINING"/>
    <property type="match status" value="1"/>
</dbReference>
<dbReference type="Gene3D" id="3.30.160.60">
    <property type="entry name" value="Classic Zinc Finger"/>
    <property type="match status" value="5"/>
</dbReference>
<name>A0A6P3GVJ8_BISBB</name>
<dbReference type="OrthoDB" id="9439903at2759"/>
<evidence type="ECO:0000313" key="13">
    <source>
        <dbReference type="RefSeq" id="XP_010830450.1"/>
    </source>
</evidence>
<reference evidence="13" key="1">
    <citation type="submission" date="2025-08" db="UniProtKB">
        <authorList>
            <consortium name="RefSeq"/>
        </authorList>
    </citation>
    <scope>IDENTIFICATION</scope>
    <source>
        <tissue evidence="13">Blood</tissue>
    </source>
</reference>
<evidence type="ECO:0000256" key="5">
    <source>
        <dbReference type="ARBA" id="ARBA00022771"/>
    </source>
</evidence>
<dbReference type="RefSeq" id="XP_010830450.1">
    <property type="nucleotide sequence ID" value="XM_010832148.1"/>
</dbReference>
<dbReference type="FunFam" id="3.30.160.60:FF:001954">
    <property type="entry name" value="Zinc finger protein 787"/>
    <property type="match status" value="1"/>
</dbReference>
<protein>
    <submittedName>
        <fullName evidence="13">Zinc finger protein 787</fullName>
    </submittedName>
</protein>
<dbReference type="Proteomes" id="UP000515208">
    <property type="component" value="Unplaced"/>
</dbReference>
<proteinExistence type="inferred from homology"/>
<feature type="region of interest" description="Disordered" evidence="10">
    <location>
        <begin position="323"/>
        <end position="349"/>
    </location>
</feature>
<keyword evidence="6" id="KW-0862">Zinc</keyword>
<dbReference type="Pfam" id="PF13912">
    <property type="entry name" value="zf-C2H2_6"/>
    <property type="match status" value="1"/>
</dbReference>
<evidence type="ECO:0000313" key="12">
    <source>
        <dbReference type="Proteomes" id="UP000515208"/>
    </source>
</evidence>
<keyword evidence="5 9" id="KW-0863">Zinc-finger</keyword>
<dbReference type="SUPFAM" id="SSF57667">
    <property type="entry name" value="beta-beta-alpha zinc fingers"/>
    <property type="match status" value="3"/>
</dbReference>
<organism evidence="12 13">
    <name type="scientific">Bison bison bison</name>
    <name type="common">North American plains bison</name>
    <dbReference type="NCBI Taxonomy" id="43346"/>
    <lineage>
        <taxon>Eukaryota</taxon>
        <taxon>Metazoa</taxon>
        <taxon>Chordata</taxon>
        <taxon>Craniata</taxon>
        <taxon>Vertebrata</taxon>
        <taxon>Euteleostomi</taxon>
        <taxon>Mammalia</taxon>
        <taxon>Eutheria</taxon>
        <taxon>Laurasiatheria</taxon>
        <taxon>Artiodactyla</taxon>
        <taxon>Ruminantia</taxon>
        <taxon>Pecora</taxon>
        <taxon>Bovidae</taxon>
        <taxon>Bovinae</taxon>
        <taxon>Bison</taxon>
    </lineage>
</organism>
<comment type="subcellular location">
    <subcellularLocation>
        <location evidence="1">Nucleus</location>
    </subcellularLocation>
</comment>
<evidence type="ECO:0000256" key="8">
    <source>
        <dbReference type="ARBA" id="ARBA00023242"/>
    </source>
</evidence>
<evidence type="ECO:0000256" key="2">
    <source>
        <dbReference type="ARBA" id="ARBA00006991"/>
    </source>
</evidence>
<dbReference type="Pfam" id="PF13465">
    <property type="entry name" value="zf-H2C2_2"/>
    <property type="match status" value="1"/>
</dbReference>
<evidence type="ECO:0000256" key="9">
    <source>
        <dbReference type="PROSITE-ProRule" id="PRU00042"/>
    </source>
</evidence>
<dbReference type="PANTHER" id="PTHR24379:SF131">
    <property type="entry name" value="ZINC FINGER PROTEIN 737-LIKE-RELATED"/>
    <property type="match status" value="1"/>
</dbReference>
<feature type="compositionally biased region" description="Pro residues" evidence="10">
    <location>
        <begin position="131"/>
        <end position="141"/>
    </location>
</feature>
<feature type="domain" description="C2H2-type" evidence="11">
    <location>
        <begin position="143"/>
        <end position="170"/>
    </location>
</feature>
<feature type="compositionally biased region" description="Acidic residues" evidence="10">
    <location>
        <begin position="325"/>
        <end position="335"/>
    </location>
</feature>
<dbReference type="GO" id="GO:0000977">
    <property type="term" value="F:RNA polymerase II transcription regulatory region sequence-specific DNA binding"/>
    <property type="evidence" value="ECO:0007669"/>
    <property type="project" value="TreeGrafter"/>
</dbReference>
<evidence type="ECO:0000256" key="10">
    <source>
        <dbReference type="SAM" id="MobiDB-lite"/>
    </source>
</evidence>
<dbReference type="FunFam" id="3.30.160.60:FF:002090">
    <property type="entry name" value="Zinc finger protein 473"/>
    <property type="match status" value="1"/>
</dbReference>
<dbReference type="PROSITE" id="PS50157">
    <property type="entry name" value="ZINC_FINGER_C2H2_2"/>
    <property type="match status" value="5"/>
</dbReference>
<feature type="region of interest" description="Disordered" evidence="10">
    <location>
        <begin position="109"/>
        <end position="141"/>
    </location>
</feature>
<dbReference type="GO" id="GO:0005634">
    <property type="term" value="C:nucleus"/>
    <property type="evidence" value="ECO:0007669"/>
    <property type="project" value="UniProtKB-SubCell"/>
</dbReference>
<comment type="similarity">
    <text evidence="2">Belongs to the krueppel C2H2-type zinc-finger protein family.</text>
</comment>